<evidence type="ECO:0008006" key="4">
    <source>
        <dbReference type="Google" id="ProtNLM"/>
    </source>
</evidence>
<dbReference type="Proteomes" id="UP000637906">
    <property type="component" value="Unassembled WGS sequence"/>
</dbReference>
<evidence type="ECO:0000256" key="1">
    <source>
        <dbReference type="SAM" id="Phobius"/>
    </source>
</evidence>
<sequence>MKIITKTINSESQNNKGSKKHLVYFFGLGESIKGNNEDNDFGQWIHNKNIDIHMLNYHYSENNYPEHFHNVKFKLKRALITTIVASALGFIGYSIIASKMPVSLKVPIFITFLIPAIITAAIVIFYPYTVPLLKFATRGNDPVKTGMAKVIDLLEKGVRPDDIILMGNSLGGGIAAEVLKKFEEENVYFTFIHSNSYDSWKDVPRSQKSSVGTFFKRISIIVDIWFKICHLNYKPNEIIKSTKAPVLATNRVGDTVIDEAAQSVPSLRKFKNDFKDNKDLKVTALLKSGSYNPHVQPLIEMVVDNIDYLCSQNIPSINDSKTYEELLENFIDEAHKYLAEEKLNEGFNLGNFKQNKLYQEMQKNRVSLIDINDVPNCNLTIDYCKY</sequence>
<evidence type="ECO:0000313" key="2">
    <source>
        <dbReference type="EMBL" id="GHM59775.1"/>
    </source>
</evidence>
<feature type="transmembrane region" description="Helical" evidence="1">
    <location>
        <begin position="78"/>
        <end position="96"/>
    </location>
</feature>
<dbReference type="AlphaFoldDB" id="A0A8J3HVA4"/>
<dbReference type="EMBL" id="BNGU01000033">
    <property type="protein sequence ID" value="GHM59775.1"/>
    <property type="molecule type" value="Genomic_DNA"/>
</dbReference>
<comment type="caution">
    <text evidence="2">The sequence shown here is derived from an EMBL/GenBank/DDBJ whole genome shotgun (WGS) entry which is preliminary data.</text>
</comment>
<protein>
    <recommendedName>
        <fullName evidence="4">Alpha/beta hydrolase</fullName>
    </recommendedName>
</protein>
<dbReference type="Gene3D" id="3.40.50.1820">
    <property type="entry name" value="alpha/beta hydrolase"/>
    <property type="match status" value="1"/>
</dbReference>
<dbReference type="InterPro" id="IPR029058">
    <property type="entry name" value="AB_hydrolase_fold"/>
</dbReference>
<keyword evidence="1" id="KW-0812">Transmembrane</keyword>
<evidence type="ECO:0000313" key="3">
    <source>
        <dbReference type="Proteomes" id="UP000637906"/>
    </source>
</evidence>
<accession>A0A8J3HVA4</accession>
<dbReference type="SUPFAM" id="SSF53474">
    <property type="entry name" value="alpha/beta-Hydrolases"/>
    <property type="match status" value="1"/>
</dbReference>
<proteinExistence type="predicted"/>
<keyword evidence="1" id="KW-1133">Transmembrane helix</keyword>
<keyword evidence="3" id="KW-1185">Reference proteome</keyword>
<gene>
    <name evidence="2" type="ORF">sL5_07680</name>
</gene>
<keyword evidence="1" id="KW-0472">Membrane</keyword>
<name>A0A8J3HVA4_9RICK</name>
<organism evidence="2 3">
    <name type="scientific">Candidatus Mesenet longicola</name>
    <dbReference type="NCBI Taxonomy" id="1892558"/>
    <lineage>
        <taxon>Bacteria</taxon>
        <taxon>Pseudomonadati</taxon>
        <taxon>Pseudomonadota</taxon>
        <taxon>Alphaproteobacteria</taxon>
        <taxon>Rickettsiales</taxon>
        <taxon>Anaplasmataceae</taxon>
        <taxon>Candidatus Mesenet</taxon>
    </lineage>
</organism>
<feature type="transmembrane region" description="Helical" evidence="1">
    <location>
        <begin position="108"/>
        <end position="128"/>
    </location>
</feature>
<reference evidence="2 3" key="1">
    <citation type="journal article" date="2021" name="Microb. Ecol.">
        <title>Candidatus Mesenet longicola: Novel Endosymbionts of Brontispa longissima that Induce Cytoplasmic Incompatibility.</title>
        <authorList>
            <person name="Takano S."/>
            <person name="Gotoh Y."/>
            <person name="Hayashi T."/>
        </authorList>
    </citation>
    <scope>NUCLEOTIDE SEQUENCE [LARGE SCALE GENOMIC DNA]</scope>
    <source>
        <strain evidence="2">L5</strain>
    </source>
</reference>